<organism evidence="2 3">
    <name type="scientific">Digitaria exilis</name>
    <dbReference type="NCBI Taxonomy" id="1010633"/>
    <lineage>
        <taxon>Eukaryota</taxon>
        <taxon>Viridiplantae</taxon>
        <taxon>Streptophyta</taxon>
        <taxon>Embryophyta</taxon>
        <taxon>Tracheophyta</taxon>
        <taxon>Spermatophyta</taxon>
        <taxon>Magnoliopsida</taxon>
        <taxon>Liliopsida</taxon>
        <taxon>Poales</taxon>
        <taxon>Poaceae</taxon>
        <taxon>PACMAD clade</taxon>
        <taxon>Panicoideae</taxon>
        <taxon>Panicodae</taxon>
        <taxon>Paniceae</taxon>
        <taxon>Anthephorinae</taxon>
        <taxon>Digitaria</taxon>
    </lineage>
</organism>
<keyword evidence="1" id="KW-0732">Signal</keyword>
<sequence>MDSSTIVLLVATHTMVKADVPSILPAIHSSVQFCRGALGSDGQSATAGMNYRAHSLIAVDLLTANATSTAAMIDGLLRRERERPATTIPWHATCCCKGDINDKSDKEAMSSLEASASAAVECQDDFTKSNSTSPVTAENDDAFMLAKLSVALVGGAHGLPSSLGSSVVPYKSGERQKLVDAGYLIWSDLLGTPEAYRTFKVPDPMYYGWSEGPELRPSHGSGR</sequence>
<dbReference type="OrthoDB" id="59415at2759"/>
<reference evidence="2" key="1">
    <citation type="submission" date="2020-07" db="EMBL/GenBank/DDBJ databases">
        <title>Genome sequence and genetic diversity analysis of an under-domesticated orphan crop, white fonio (Digitaria exilis).</title>
        <authorList>
            <person name="Bennetzen J.L."/>
            <person name="Chen S."/>
            <person name="Ma X."/>
            <person name="Wang X."/>
            <person name="Yssel A.E.J."/>
            <person name="Chaluvadi S.R."/>
            <person name="Johnson M."/>
            <person name="Gangashetty P."/>
            <person name="Hamidou F."/>
            <person name="Sanogo M.D."/>
            <person name="Zwaenepoel A."/>
            <person name="Wallace J."/>
            <person name="Van De Peer Y."/>
            <person name="Van Deynze A."/>
        </authorList>
    </citation>
    <scope>NUCLEOTIDE SEQUENCE</scope>
    <source>
        <tissue evidence="2">Leaves</tissue>
    </source>
</reference>
<dbReference type="EMBL" id="JACEFO010001655">
    <property type="protein sequence ID" value="KAF8724951.1"/>
    <property type="molecule type" value="Genomic_DNA"/>
</dbReference>
<name>A0A835F106_9POAL</name>
<dbReference type="PANTHER" id="PTHR35357">
    <property type="entry name" value="OS02G0537100 PROTEIN"/>
    <property type="match status" value="1"/>
</dbReference>
<accession>A0A835F106</accession>
<dbReference type="SUPFAM" id="SSF101148">
    <property type="entry name" value="Plant invertase/pectin methylesterase inhibitor"/>
    <property type="match status" value="1"/>
</dbReference>
<comment type="caution">
    <text evidence="2">The sequence shown here is derived from an EMBL/GenBank/DDBJ whole genome shotgun (WGS) entry which is preliminary data.</text>
</comment>
<gene>
    <name evidence="2" type="ORF">HU200_020669</name>
</gene>
<keyword evidence="3" id="KW-1185">Reference proteome</keyword>
<dbReference type="InterPro" id="IPR035513">
    <property type="entry name" value="Invertase/methylesterase_inhib"/>
</dbReference>
<proteinExistence type="predicted"/>
<dbReference type="InterPro" id="IPR005519">
    <property type="entry name" value="Acid_phosphat_B-like"/>
</dbReference>
<dbReference type="Proteomes" id="UP000636709">
    <property type="component" value="Unassembled WGS sequence"/>
</dbReference>
<evidence type="ECO:0000313" key="3">
    <source>
        <dbReference type="Proteomes" id="UP000636709"/>
    </source>
</evidence>
<protein>
    <submittedName>
        <fullName evidence="2">Uncharacterized protein</fullName>
    </submittedName>
</protein>
<evidence type="ECO:0000313" key="2">
    <source>
        <dbReference type="EMBL" id="KAF8724951.1"/>
    </source>
</evidence>
<evidence type="ECO:0000256" key="1">
    <source>
        <dbReference type="ARBA" id="ARBA00022729"/>
    </source>
</evidence>
<dbReference type="PANTHER" id="PTHR35357:SF23">
    <property type="entry name" value="PECTINESTERASE INHIBITOR DOMAIN-CONTAINING PROTEIN"/>
    <property type="match status" value="1"/>
</dbReference>
<dbReference type="Pfam" id="PF03767">
    <property type="entry name" value="Acid_phosphat_B"/>
    <property type="match status" value="1"/>
</dbReference>
<dbReference type="Gene3D" id="1.20.140.40">
    <property type="entry name" value="Invertase/pectin methylesterase inhibitor family protein"/>
    <property type="match status" value="1"/>
</dbReference>
<dbReference type="AlphaFoldDB" id="A0A835F106"/>